<sequence length="248" mass="26111">MFVSSESEPRDPGDSGVSAFLAASASRPASSWIQGCYTISPGNSGLSSNNVNSVRRFRRADAFPSSSRSLVVSFRVVAGSRAIGERRRRRKGLGRLEKAQGEGTFSRFLVFSDEIAYLLDRSSSLPISSEDRNRRARLGGGRQLGSRQFGSGIGNDSSSTGNSTGFSIEQLLTDPPVILATTVALLMVTLMFPLLAIFLGFSMAGSQDSSANKDEGGGGTPAEGGMSSGTGEGDFIAPAKRFIASVYN</sequence>
<keyword evidence="4" id="KW-1185">Reference proteome</keyword>
<dbReference type="EMBL" id="LR899585">
    <property type="protein sequence ID" value="CAD7240855.1"/>
    <property type="molecule type" value="Genomic_DNA"/>
</dbReference>
<reference evidence="3" key="1">
    <citation type="submission" date="2020-11" db="EMBL/GenBank/DDBJ databases">
        <authorList>
            <person name="Tran Van P."/>
        </authorList>
    </citation>
    <scope>NUCLEOTIDE SEQUENCE</scope>
</reference>
<feature type="transmembrane region" description="Helical" evidence="2">
    <location>
        <begin position="177"/>
        <end position="201"/>
    </location>
</feature>
<keyword evidence="2" id="KW-1133">Transmembrane helix</keyword>
<organism evidence="3">
    <name type="scientific">Darwinula stevensoni</name>
    <dbReference type="NCBI Taxonomy" id="69355"/>
    <lineage>
        <taxon>Eukaryota</taxon>
        <taxon>Metazoa</taxon>
        <taxon>Ecdysozoa</taxon>
        <taxon>Arthropoda</taxon>
        <taxon>Crustacea</taxon>
        <taxon>Oligostraca</taxon>
        <taxon>Ostracoda</taxon>
        <taxon>Podocopa</taxon>
        <taxon>Podocopida</taxon>
        <taxon>Darwinulocopina</taxon>
        <taxon>Darwinuloidea</taxon>
        <taxon>Darwinulidae</taxon>
        <taxon>Darwinula</taxon>
    </lineage>
</organism>
<feature type="compositionally biased region" description="Low complexity" evidence="1">
    <location>
        <begin position="144"/>
        <end position="161"/>
    </location>
</feature>
<feature type="region of interest" description="Disordered" evidence="1">
    <location>
        <begin position="130"/>
        <end position="161"/>
    </location>
</feature>
<protein>
    <submittedName>
        <fullName evidence="3">Uncharacterized protein</fullName>
    </submittedName>
</protein>
<proteinExistence type="predicted"/>
<dbReference type="Proteomes" id="UP000677054">
    <property type="component" value="Unassembled WGS sequence"/>
</dbReference>
<keyword evidence="2" id="KW-0472">Membrane</keyword>
<evidence type="ECO:0000313" key="3">
    <source>
        <dbReference type="EMBL" id="CAD7240855.1"/>
    </source>
</evidence>
<feature type="region of interest" description="Disordered" evidence="1">
    <location>
        <begin position="209"/>
        <end position="234"/>
    </location>
</feature>
<gene>
    <name evidence="3" type="ORF">DSTB1V02_LOCUS860</name>
</gene>
<evidence type="ECO:0000313" key="4">
    <source>
        <dbReference type="Proteomes" id="UP000677054"/>
    </source>
</evidence>
<accession>A0A7R8WZC7</accession>
<name>A0A7R8WZC7_9CRUS</name>
<feature type="compositionally biased region" description="Gly residues" evidence="1">
    <location>
        <begin position="217"/>
        <end position="232"/>
    </location>
</feature>
<dbReference type="EMBL" id="CAJPEV010000068">
    <property type="protein sequence ID" value="CAG0880009.1"/>
    <property type="molecule type" value="Genomic_DNA"/>
</dbReference>
<evidence type="ECO:0000256" key="1">
    <source>
        <dbReference type="SAM" id="MobiDB-lite"/>
    </source>
</evidence>
<dbReference type="AlphaFoldDB" id="A0A7R8WZC7"/>
<keyword evidence="2" id="KW-0812">Transmembrane</keyword>
<evidence type="ECO:0000256" key="2">
    <source>
        <dbReference type="SAM" id="Phobius"/>
    </source>
</evidence>